<keyword evidence="3" id="KW-1185">Reference proteome</keyword>
<organism evidence="2 3">
    <name type="scientific">Coprobacillus cateniformis</name>
    <dbReference type="NCBI Taxonomy" id="100884"/>
    <lineage>
        <taxon>Bacteria</taxon>
        <taxon>Bacillati</taxon>
        <taxon>Bacillota</taxon>
        <taxon>Erysipelotrichia</taxon>
        <taxon>Erysipelotrichales</taxon>
        <taxon>Coprobacillaceae</taxon>
        <taxon>Coprobacillus</taxon>
    </lineage>
</organism>
<evidence type="ECO:0000313" key="2">
    <source>
        <dbReference type="EMBL" id="EFW04387.1"/>
    </source>
</evidence>
<evidence type="ECO:0008006" key="4">
    <source>
        <dbReference type="Google" id="ProtNLM"/>
    </source>
</evidence>
<dbReference type="Gene3D" id="2.60.40.10">
    <property type="entry name" value="Immunoglobulins"/>
    <property type="match status" value="1"/>
</dbReference>
<protein>
    <recommendedName>
        <fullName evidence="4">Ig-like domain-containing protein</fullName>
    </recommendedName>
</protein>
<dbReference type="HOGENOM" id="CLU_090280_0_0_9"/>
<dbReference type="STRING" id="100884.GCA_000269565_03869"/>
<dbReference type="InterPro" id="IPR013783">
    <property type="entry name" value="Ig-like_fold"/>
</dbReference>
<accession>E7GC39</accession>
<dbReference type="Proteomes" id="UP000003157">
    <property type="component" value="Unassembled WGS sequence"/>
</dbReference>
<gene>
    <name evidence="2" type="ORF">HMPREF9488_02330</name>
</gene>
<dbReference type="EMBL" id="ADKX01000038">
    <property type="protein sequence ID" value="EFW04387.1"/>
    <property type="molecule type" value="Genomic_DNA"/>
</dbReference>
<evidence type="ECO:0000256" key="1">
    <source>
        <dbReference type="SAM" id="MobiDB-lite"/>
    </source>
</evidence>
<feature type="compositionally biased region" description="Low complexity" evidence="1">
    <location>
        <begin position="182"/>
        <end position="222"/>
    </location>
</feature>
<name>E7GC39_9FIRM</name>
<sequence>MEIMKRKIVISLMILMFPMLVGCQKETMTLKIDSVTVEYGSSISVKAEDYLKNEKDFLDKVEVAVNAENEKDKEYPPKGEYELLLKHDDNIEKVKVIVKDTIAPKLEIKDKYTIEYNSKLDQKELKATDLSKTTITLDDSKVNYKKAGTYKATVVAKDESNNETKKEIEIVVKEEKKETPTKKSNTGSSSSSSQSKKSSSKGSSSANSSQKSNSNSSSSKSNKYSDVGVGDSIEVPVDPDSYIEFNEGSNSAWSGGTDMPQSWYDDLYGN</sequence>
<proteinExistence type="predicted"/>
<evidence type="ECO:0000313" key="3">
    <source>
        <dbReference type="Proteomes" id="UP000003157"/>
    </source>
</evidence>
<dbReference type="AlphaFoldDB" id="E7GC39"/>
<dbReference type="eggNOG" id="ENOG5033C07">
    <property type="taxonomic scope" value="Bacteria"/>
</dbReference>
<reference evidence="2 3" key="1">
    <citation type="submission" date="2010-12" db="EMBL/GenBank/DDBJ databases">
        <title>The Genome Sequence of Coprobacillus sp. strain 29_1.</title>
        <authorList>
            <consortium name="The Broad Institute Genome Sequencing Platform"/>
            <person name="Earl A."/>
            <person name="Ward D."/>
            <person name="Feldgarden M."/>
            <person name="Gevers D."/>
            <person name="Daigneault M."/>
            <person name="Sibley C.D."/>
            <person name="White A."/>
            <person name="Strauss J."/>
            <person name="Allen-Vercoe E."/>
            <person name="Young S.K."/>
            <person name="Zeng Q."/>
            <person name="Gargeya S."/>
            <person name="Fitzgerald M."/>
            <person name="Haas B."/>
            <person name="Abouelleil A."/>
            <person name="Alvarado L."/>
            <person name="Arachchi H.M."/>
            <person name="Berlin A."/>
            <person name="Brown A."/>
            <person name="Chapman S.B."/>
            <person name="Chen Z."/>
            <person name="Dunbar C."/>
            <person name="Freedman E."/>
            <person name="Gearin G."/>
            <person name="Gellesch M."/>
            <person name="Goldberg J."/>
            <person name="Griggs A."/>
            <person name="Gujja S."/>
            <person name="Heilman E."/>
            <person name="Heiman D."/>
            <person name="Howarth C."/>
            <person name="Larson L."/>
            <person name="Lui A."/>
            <person name="MacDonald P.J.P."/>
            <person name="Mehta T."/>
            <person name="Montmayeur A."/>
            <person name="Murphy C."/>
            <person name="Neiman D."/>
            <person name="Pearson M."/>
            <person name="Priest M."/>
            <person name="Roberts A."/>
            <person name="Saif S."/>
            <person name="Shea T."/>
            <person name="Shenoy N."/>
            <person name="Sisk P."/>
            <person name="Stolte C."/>
            <person name="Sykes S."/>
            <person name="White J."/>
            <person name="Yandava C."/>
            <person name="Nusbaum C."/>
            <person name="Birren B."/>
        </authorList>
    </citation>
    <scope>NUCLEOTIDE SEQUENCE [LARGE SCALE GENOMIC DNA]</scope>
    <source>
        <strain evidence="2 3">29_1</strain>
    </source>
</reference>
<feature type="region of interest" description="Disordered" evidence="1">
    <location>
        <begin position="176"/>
        <end position="270"/>
    </location>
</feature>
<dbReference type="PROSITE" id="PS51257">
    <property type="entry name" value="PROKAR_LIPOPROTEIN"/>
    <property type="match status" value="1"/>
</dbReference>
<dbReference type="CDD" id="cd00146">
    <property type="entry name" value="PKD"/>
    <property type="match status" value="1"/>
</dbReference>
<comment type="caution">
    <text evidence="2">The sequence shown here is derived from an EMBL/GenBank/DDBJ whole genome shotgun (WGS) entry which is preliminary data.</text>
</comment>